<protein>
    <submittedName>
        <fullName evidence="1">Uncharacterized protein</fullName>
    </submittedName>
</protein>
<dbReference type="AlphaFoldDB" id="A0A4V4H6N0"/>
<evidence type="ECO:0000313" key="2">
    <source>
        <dbReference type="Proteomes" id="UP000317650"/>
    </source>
</evidence>
<dbReference type="NCBIfam" id="TIGR01589">
    <property type="entry name" value="A_thal_3526"/>
    <property type="match status" value="1"/>
</dbReference>
<proteinExistence type="predicted"/>
<dbReference type="PANTHER" id="PTHR31871:SF61">
    <property type="entry name" value="OS06G0705300 PROTEIN"/>
    <property type="match status" value="1"/>
</dbReference>
<dbReference type="Pfam" id="PF09713">
    <property type="entry name" value="A_thal_3526"/>
    <property type="match status" value="1"/>
</dbReference>
<dbReference type="PANTHER" id="PTHR31871">
    <property type="entry name" value="OS02G0137100 PROTEIN"/>
    <property type="match status" value="1"/>
</dbReference>
<dbReference type="Proteomes" id="UP000317650">
    <property type="component" value="Chromosome 7"/>
</dbReference>
<accession>A0A4V4H6N0</accession>
<sequence length="112" mass="13058">MISTLARDHLPPLLLLSSHHHHHLGRSRTSQAFDMGEHYSPAAAYIRLVQHLIETCLLWHMSMEECMEALLLHADVSPAITSTVWKELEKENQEFFRAYRRVPPQYVGQSRR</sequence>
<dbReference type="EMBL" id="PYDT01000005">
    <property type="protein sequence ID" value="THU60566.1"/>
    <property type="molecule type" value="Genomic_DNA"/>
</dbReference>
<name>A0A4V4H6N0_MUSBA</name>
<gene>
    <name evidence="1" type="ORF">C4D60_Mb07t14120</name>
</gene>
<evidence type="ECO:0000313" key="1">
    <source>
        <dbReference type="EMBL" id="THU60566.1"/>
    </source>
</evidence>
<comment type="caution">
    <text evidence="1">The sequence shown here is derived from an EMBL/GenBank/DDBJ whole genome shotgun (WGS) entry which is preliminary data.</text>
</comment>
<organism evidence="1 2">
    <name type="scientific">Musa balbisiana</name>
    <name type="common">Banana</name>
    <dbReference type="NCBI Taxonomy" id="52838"/>
    <lineage>
        <taxon>Eukaryota</taxon>
        <taxon>Viridiplantae</taxon>
        <taxon>Streptophyta</taxon>
        <taxon>Embryophyta</taxon>
        <taxon>Tracheophyta</taxon>
        <taxon>Spermatophyta</taxon>
        <taxon>Magnoliopsida</taxon>
        <taxon>Liliopsida</taxon>
        <taxon>Zingiberales</taxon>
        <taxon>Musaceae</taxon>
        <taxon>Musa</taxon>
    </lineage>
</organism>
<keyword evidence="2" id="KW-1185">Reference proteome</keyword>
<dbReference type="InterPro" id="IPR006476">
    <property type="entry name" value="CHP01589_pln"/>
</dbReference>
<reference evidence="1 2" key="1">
    <citation type="journal article" date="2019" name="Nat. Plants">
        <title>Genome sequencing of Musa balbisiana reveals subgenome evolution and function divergence in polyploid bananas.</title>
        <authorList>
            <person name="Yao X."/>
        </authorList>
    </citation>
    <scope>NUCLEOTIDE SEQUENCE [LARGE SCALE GENOMIC DNA]</scope>
    <source>
        <strain evidence="2">cv. DH-PKW</strain>
        <tissue evidence="1">Leaves</tissue>
    </source>
</reference>